<dbReference type="Pfam" id="PF13149">
    <property type="entry name" value="Mfa_like_1"/>
    <property type="match status" value="1"/>
</dbReference>
<dbReference type="PROSITE" id="PS51257">
    <property type="entry name" value="PROKAR_LIPOPROTEIN"/>
    <property type="match status" value="1"/>
</dbReference>
<evidence type="ECO:0008006" key="2">
    <source>
        <dbReference type="Google" id="ProtNLM"/>
    </source>
</evidence>
<accession>A0A5J4T2Q7</accession>
<dbReference type="InterPro" id="IPR025049">
    <property type="entry name" value="Mfa-like_1"/>
</dbReference>
<comment type="caution">
    <text evidence="1">The sequence shown here is derived from an EMBL/GenBank/DDBJ whole genome shotgun (WGS) entry which is preliminary data.</text>
</comment>
<name>A0A5J4T2Q7_9ZZZZ</name>
<dbReference type="AlphaFoldDB" id="A0A5J4T2Q7"/>
<protein>
    <recommendedName>
        <fullName evidence="2">Fimbrillin family protein</fullName>
    </recommendedName>
</protein>
<gene>
    <name evidence="1" type="ORF">EZS27_000850</name>
</gene>
<dbReference type="EMBL" id="SNRY01000009">
    <property type="protein sequence ID" value="KAA6351725.1"/>
    <property type="molecule type" value="Genomic_DNA"/>
</dbReference>
<proteinExistence type="predicted"/>
<reference evidence="1" key="1">
    <citation type="submission" date="2019-03" db="EMBL/GenBank/DDBJ databases">
        <title>Single cell metagenomics reveals metabolic interactions within the superorganism composed of flagellate Streblomastix strix and complex community of Bacteroidetes bacteria on its surface.</title>
        <authorList>
            <person name="Treitli S.C."/>
            <person name="Kolisko M."/>
            <person name="Husnik F."/>
            <person name="Keeling P."/>
            <person name="Hampl V."/>
        </authorList>
    </citation>
    <scope>NUCLEOTIDE SEQUENCE</scope>
    <source>
        <strain evidence="1">STM</strain>
    </source>
</reference>
<evidence type="ECO:0000313" key="1">
    <source>
        <dbReference type="EMBL" id="KAA6351725.1"/>
    </source>
</evidence>
<sequence length="455" mass="51747">MGMKKIITSKLIKIFLFAVVAIMAIACNENDDFLDKIILSAKTDNSAETDNTETRANAGDFPNAINGRAQVAILAYTAGIHQNNNDFRIDHVVTDVGSSNGLSYKLIWQEGKEQYWPNNYKDDIIFTGYNPINLKSDNDQLAITLSAGEGHTPDVIVADLIRKNPKTSSVDLSFRHVMSGLTILMKNPNTESPVRLLKTEITIEGGNTKNYDLKTGQWDNREDNQKESSTFVYYTLENNIWLPSTETVLNSTPLLFFPGMEQYVTLTVYKEIKGEAVPYSMRLSDIKDSHGNTANILSQGKQSILLLSVELNQLVVKNYFLQDWIINVYNNPTATLQIEDIFRIEVEIQRNGIPDIEMSKKISSIELIGYYDSYRIPLKPLEEEDRVVLTSTLRNFPKREDIAFYQLIVHLNNGTSKEVPRWKYDYHYHYALKESLLTSIMENSLIIEIESDALD</sequence>
<organism evidence="1">
    <name type="scientific">termite gut metagenome</name>
    <dbReference type="NCBI Taxonomy" id="433724"/>
    <lineage>
        <taxon>unclassified sequences</taxon>
        <taxon>metagenomes</taxon>
        <taxon>organismal metagenomes</taxon>
    </lineage>
</organism>